<comment type="caution">
    <text evidence="2">The sequence shown here is derived from an EMBL/GenBank/DDBJ whole genome shotgun (WGS) entry which is preliminary data.</text>
</comment>
<dbReference type="AlphaFoldDB" id="X1LIF9"/>
<sequence>YLSVINLGFKGRYILDEMALQNSQNSLKKMVAGLSGNAVTQDGQIFYVDRKSMSLKSLLTISPIWVFICCFVIAVVAYFAFGYYLDTLAEQTQAL</sequence>
<keyword evidence="1" id="KW-1133">Transmembrane helix</keyword>
<feature type="transmembrane region" description="Helical" evidence="1">
    <location>
        <begin position="58"/>
        <end position="81"/>
    </location>
</feature>
<reference evidence="2" key="1">
    <citation type="journal article" date="2014" name="Front. Microbiol.">
        <title>High frequency of phylogenetically diverse reductive dehalogenase-homologous genes in deep subseafloor sedimentary metagenomes.</title>
        <authorList>
            <person name="Kawai M."/>
            <person name="Futagami T."/>
            <person name="Toyoda A."/>
            <person name="Takaki Y."/>
            <person name="Nishi S."/>
            <person name="Hori S."/>
            <person name="Arai W."/>
            <person name="Tsubouchi T."/>
            <person name="Morono Y."/>
            <person name="Uchiyama I."/>
            <person name="Ito T."/>
            <person name="Fujiyama A."/>
            <person name="Inagaki F."/>
            <person name="Takami H."/>
        </authorList>
    </citation>
    <scope>NUCLEOTIDE SEQUENCE</scope>
    <source>
        <strain evidence="2">Expedition CK06-06</strain>
    </source>
</reference>
<evidence type="ECO:0000256" key="1">
    <source>
        <dbReference type="SAM" id="Phobius"/>
    </source>
</evidence>
<feature type="non-terminal residue" evidence="2">
    <location>
        <position position="1"/>
    </location>
</feature>
<name>X1LIF9_9ZZZZ</name>
<protein>
    <submittedName>
        <fullName evidence="2">Uncharacterized protein</fullName>
    </submittedName>
</protein>
<organism evidence="2">
    <name type="scientific">marine sediment metagenome</name>
    <dbReference type="NCBI Taxonomy" id="412755"/>
    <lineage>
        <taxon>unclassified sequences</taxon>
        <taxon>metagenomes</taxon>
        <taxon>ecological metagenomes</taxon>
    </lineage>
</organism>
<dbReference type="EMBL" id="BARV01012599">
    <property type="protein sequence ID" value="GAI05611.1"/>
    <property type="molecule type" value="Genomic_DNA"/>
</dbReference>
<accession>X1LIF9</accession>
<proteinExistence type="predicted"/>
<keyword evidence="1" id="KW-0472">Membrane</keyword>
<evidence type="ECO:0000313" key="2">
    <source>
        <dbReference type="EMBL" id="GAI05611.1"/>
    </source>
</evidence>
<keyword evidence="1" id="KW-0812">Transmembrane</keyword>
<gene>
    <name evidence="2" type="ORF">S06H3_23251</name>
</gene>